<protein>
    <submittedName>
        <fullName evidence="1">Uncharacterized protein</fullName>
    </submittedName>
</protein>
<evidence type="ECO:0000313" key="2">
    <source>
        <dbReference type="Proteomes" id="UP001143910"/>
    </source>
</evidence>
<keyword evidence="2" id="KW-1185">Reference proteome</keyword>
<name>A0ACC1MWY9_9HYPO</name>
<sequence>MDFSASQVRVPTSSSLTALAFTQTTPPQRQDYYGGANMNGLRFVPQPPPPPPHYSAHCSPADSLSLSSRGSNRMSSSSSQTSLGSSNAEISTFGAVSLSSSSHGSSSEERAENTKVYSYYLDRGDGQFTRLVPADMLPPLLGIAPREEEHAGMVILPPLKKTHSHGNGHKDVVHQLTIAKEQIDCIVATSPKSTRKVKIYCDKWIHEGVCAFTQQGCKFKHEMPQDEATQKSLGLFHGYPAWWKKHAEEQQQNSCRQTF</sequence>
<organism evidence="1 2">
    <name type="scientific">Zarea fungicola</name>
    <dbReference type="NCBI Taxonomy" id="93591"/>
    <lineage>
        <taxon>Eukaryota</taxon>
        <taxon>Fungi</taxon>
        <taxon>Dikarya</taxon>
        <taxon>Ascomycota</taxon>
        <taxon>Pezizomycotina</taxon>
        <taxon>Sordariomycetes</taxon>
        <taxon>Hypocreomycetidae</taxon>
        <taxon>Hypocreales</taxon>
        <taxon>Cordycipitaceae</taxon>
        <taxon>Zarea</taxon>
    </lineage>
</organism>
<reference evidence="1" key="1">
    <citation type="submission" date="2022-08" db="EMBL/GenBank/DDBJ databases">
        <title>Genome Sequence of Lecanicillium fungicola.</title>
        <authorList>
            <person name="Buettner E."/>
        </authorList>
    </citation>
    <scope>NUCLEOTIDE SEQUENCE</scope>
    <source>
        <strain evidence="1">Babe33</strain>
    </source>
</reference>
<evidence type="ECO:0000313" key="1">
    <source>
        <dbReference type="EMBL" id="KAJ2971164.1"/>
    </source>
</evidence>
<comment type="caution">
    <text evidence="1">The sequence shown here is derived from an EMBL/GenBank/DDBJ whole genome shotgun (WGS) entry which is preliminary data.</text>
</comment>
<dbReference type="EMBL" id="JANJQO010001393">
    <property type="protein sequence ID" value="KAJ2971164.1"/>
    <property type="molecule type" value="Genomic_DNA"/>
</dbReference>
<dbReference type="Proteomes" id="UP001143910">
    <property type="component" value="Unassembled WGS sequence"/>
</dbReference>
<accession>A0ACC1MWY9</accession>
<gene>
    <name evidence="1" type="ORF">NQ176_g7830</name>
</gene>
<proteinExistence type="predicted"/>